<dbReference type="Proteomes" id="UP001642464">
    <property type="component" value="Unassembled WGS sequence"/>
</dbReference>
<dbReference type="PROSITE" id="PS00388">
    <property type="entry name" value="PROTEASOME_ALPHA_1"/>
    <property type="match status" value="1"/>
</dbReference>
<dbReference type="InterPro" id="IPR029055">
    <property type="entry name" value="Ntn_hydrolases_N"/>
</dbReference>
<dbReference type="Pfam" id="PF10584">
    <property type="entry name" value="Proteasome_A_N"/>
    <property type="match status" value="1"/>
</dbReference>
<evidence type="ECO:0000256" key="1">
    <source>
        <dbReference type="ARBA" id="ARBA00022942"/>
    </source>
</evidence>
<dbReference type="GO" id="GO:0000502">
    <property type="term" value="C:proteasome complex"/>
    <property type="evidence" value="ECO:0007669"/>
    <property type="project" value="UniProtKB-KW"/>
</dbReference>
<protein>
    <recommendedName>
        <fullName evidence="3">Proteasome subunit alpha type</fullName>
    </recommendedName>
</protein>
<comment type="subcellular location">
    <subcellularLocation>
        <location evidence="3">Cytoplasm</location>
    </subcellularLocation>
    <subcellularLocation>
        <location evidence="3">Nucleus</location>
    </subcellularLocation>
</comment>
<dbReference type="SUPFAM" id="SSF56235">
    <property type="entry name" value="N-terminal nucleophile aminohydrolases (Ntn hydrolases)"/>
    <property type="match status" value="1"/>
</dbReference>
<feature type="compositionally biased region" description="Basic and acidic residues" evidence="4">
    <location>
        <begin position="231"/>
        <end position="240"/>
    </location>
</feature>
<keyword evidence="1 2" id="KW-0647">Proteasome</keyword>
<evidence type="ECO:0000259" key="5">
    <source>
        <dbReference type="PROSITE" id="PS00388"/>
    </source>
</evidence>
<evidence type="ECO:0000256" key="3">
    <source>
        <dbReference type="RuleBase" id="RU000551"/>
    </source>
</evidence>
<reference evidence="6 7" key="1">
    <citation type="submission" date="2024-02" db="EMBL/GenBank/DDBJ databases">
        <authorList>
            <person name="Chen Y."/>
            <person name="Shah S."/>
            <person name="Dougan E. K."/>
            <person name="Thang M."/>
            <person name="Chan C."/>
        </authorList>
    </citation>
    <scope>NUCLEOTIDE SEQUENCE [LARGE SCALE GENOMIC DNA]</scope>
</reference>
<dbReference type="PROSITE" id="PS51475">
    <property type="entry name" value="PROTEASOME_ALPHA_2"/>
    <property type="match status" value="1"/>
</dbReference>
<proteinExistence type="inferred from homology"/>
<sequence length="251" mass="28166">YDLGCNIYSPDGRVFQIEYAGKAVENSGALIGLKCKDGVVIGVEKLVMSKLLVEGSGRRVHPVGKHAGIAFTGYTADGRAVVSAARAEVENYEDYYGVDMPPHVLSDRMGHYFHAYTTYGGYRPFGLCTLMTAFDEVKQEPFLHMVEPSGLHYRFHGCAVGKAKQAAKTEVEKLNLANMTCAEALKRLAFIIHTIREEDKDKPFEFEAGWITKDTNWEFQLVPKAVREEADKWGKKRVEEIEMQDDDSDED</sequence>
<evidence type="ECO:0000313" key="6">
    <source>
        <dbReference type="EMBL" id="CAK9072552.1"/>
    </source>
</evidence>
<evidence type="ECO:0000313" key="7">
    <source>
        <dbReference type="Proteomes" id="UP001642464"/>
    </source>
</evidence>
<feature type="domain" description="Proteasome alpha-type subunits" evidence="5">
    <location>
        <begin position="1"/>
        <end position="23"/>
    </location>
</feature>
<keyword evidence="3" id="KW-0963">Cytoplasm</keyword>
<comment type="subunit">
    <text evidence="3">The 26S proteasome consists of a 20S proteasome core and two 19S regulatory subunits.</text>
</comment>
<dbReference type="InterPro" id="IPR023332">
    <property type="entry name" value="Proteasome_alpha-type"/>
</dbReference>
<keyword evidence="3" id="KW-0539">Nucleus</keyword>
<dbReference type="InterPro" id="IPR000426">
    <property type="entry name" value="Proteasome_asu_N"/>
</dbReference>
<dbReference type="Pfam" id="PF00227">
    <property type="entry name" value="Proteasome"/>
    <property type="match status" value="1"/>
</dbReference>
<dbReference type="Gene3D" id="3.60.20.10">
    <property type="entry name" value="Glutamine Phosphoribosylpyrophosphate, subunit 1, domain 1"/>
    <property type="match status" value="1"/>
</dbReference>
<dbReference type="EMBL" id="CAXAMM010034247">
    <property type="protein sequence ID" value="CAK9072552.1"/>
    <property type="molecule type" value="Genomic_DNA"/>
</dbReference>
<feature type="compositionally biased region" description="Acidic residues" evidence="4">
    <location>
        <begin position="241"/>
        <end position="251"/>
    </location>
</feature>
<dbReference type="PANTHER" id="PTHR11599">
    <property type="entry name" value="PROTEASOME SUBUNIT ALPHA/BETA"/>
    <property type="match status" value="1"/>
</dbReference>
<feature type="non-terminal residue" evidence="6">
    <location>
        <position position="1"/>
    </location>
</feature>
<keyword evidence="7" id="KW-1185">Reference proteome</keyword>
<evidence type="ECO:0000256" key="4">
    <source>
        <dbReference type="SAM" id="MobiDB-lite"/>
    </source>
</evidence>
<comment type="caution">
    <text evidence="6">The sequence shown here is derived from an EMBL/GenBank/DDBJ whole genome shotgun (WGS) entry which is preliminary data.</text>
</comment>
<gene>
    <name evidence="6" type="ORF">SCF082_LOCUS35666</name>
</gene>
<name>A0ABP0P924_9DINO</name>
<dbReference type="InterPro" id="IPR001353">
    <property type="entry name" value="Proteasome_sua/b"/>
</dbReference>
<dbReference type="InterPro" id="IPR050115">
    <property type="entry name" value="Proteasome_alpha"/>
</dbReference>
<evidence type="ECO:0000256" key="2">
    <source>
        <dbReference type="PROSITE-ProRule" id="PRU00808"/>
    </source>
</evidence>
<dbReference type="SMART" id="SM00948">
    <property type="entry name" value="Proteasome_A_N"/>
    <property type="match status" value="1"/>
</dbReference>
<accession>A0ABP0P924</accession>
<comment type="similarity">
    <text evidence="2 3">Belongs to the peptidase T1A family.</text>
</comment>
<organism evidence="6 7">
    <name type="scientific">Durusdinium trenchii</name>
    <dbReference type="NCBI Taxonomy" id="1381693"/>
    <lineage>
        <taxon>Eukaryota</taxon>
        <taxon>Sar</taxon>
        <taxon>Alveolata</taxon>
        <taxon>Dinophyceae</taxon>
        <taxon>Suessiales</taxon>
        <taxon>Symbiodiniaceae</taxon>
        <taxon>Durusdinium</taxon>
    </lineage>
</organism>
<feature type="region of interest" description="Disordered" evidence="4">
    <location>
        <begin position="231"/>
        <end position="251"/>
    </location>
</feature>